<dbReference type="Proteomes" id="UP000398389">
    <property type="component" value="Unassembled WGS sequence"/>
</dbReference>
<keyword evidence="2" id="KW-1133">Transmembrane helix</keyword>
<protein>
    <submittedName>
        <fullName evidence="3">Uncharacterized protein</fullName>
    </submittedName>
</protein>
<sequence length="119" mass="14232">MIVKRRLFLSYMAFGVIIIFLLYQLNSYYNDRFDEIETDSTDFSIGVQPPDPFPQGKPDFRGKRREEQKRQEEEEKRERERKANLKKLAEEEHKKKESAELAVKKKQESESTKEKKKSS</sequence>
<evidence type="ECO:0000313" key="3">
    <source>
        <dbReference type="EMBL" id="VVT55230.1"/>
    </source>
</evidence>
<accession>A0A5E8BZU9</accession>
<keyword evidence="2" id="KW-0812">Transmembrane</keyword>
<gene>
    <name evidence="3" type="ORF">SAPINGB_P004492</name>
</gene>
<evidence type="ECO:0000313" key="4">
    <source>
        <dbReference type="Proteomes" id="UP000398389"/>
    </source>
</evidence>
<feature type="transmembrane region" description="Helical" evidence="2">
    <location>
        <begin position="7"/>
        <end position="25"/>
    </location>
</feature>
<keyword evidence="2" id="KW-0472">Membrane</keyword>
<evidence type="ECO:0000256" key="2">
    <source>
        <dbReference type="SAM" id="Phobius"/>
    </source>
</evidence>
<dbReference type="GeneID" id="43583307"/>
<feature type="region of interest" description="Disordered" evidence="1">
    <location>
        <begin position="40"/>
        <end position="119"/>
    </location>
</feature>
<dbReference type="RefSeq" id="XP_031855098.1">
    <property type="nucleotide sequence ID" value="XM_031999207.1"/>
</dbReference>
<dbReference type="AlphaFoldDB" id="A0A5E8BZU9"/>
<name>A0A5E8BZU9_9ASCO</name>
<evidence type="ECO:0000256" key="1">
    <source>
        <dbReference type="SAM" id="MobiDB-lite"/>
    </source>
</evidence>
<organism evidence="3 4">
    <name type="scientific">Magnusiomyces paraingens</name>
    <dbReference type="NCBI Taxonomy" id="2606893"/>
    <lineage>
        <taxon>Eukaryota</taxon>
        <taxon>Fungi</taxon>
        <taxon>Dikarya</taxon>
        <taxon>Ascomycota</taxon>
        <taxon>Saccharomycotina</taxon>
        <taxon>Dipodascomycetes</taxon>
        <taxon>Dipodascales</taxon>
        <taxon>Dipodascaceae</taxon>
        <taxon>Magnusiomyces</taxon>
    </lineage>
</organism>
<reference evidence="3 4" key="1">
    <citation type="submission" date="2019-09" db="EMBL/GenBank/DDBJ databases">
        <authorList>
            <person name="Brejova B."/>
        </authorList>
    </citation>
    <scope>NUCLEOTIDE SEQUENCE [LARGE SCALE GENOMIC DNA]</scope>
</reference>
<proteinExistence type="predicted"/>
<dbReference type="EMBL" id="CABVLU010000003">
    <property type="protein sequence ID" value="VVT55230.1"/>
    <property type="molecule type" value="Genomic_DNA"/>
</dbReference>
<keyword evidence="4" id="KW-1185">Reference proteome</keyword>
<feature type="compositionally biased region" description="Basic and acidic residues" evidence="1">
    <location>
        <begin position="58"/>
        <end position="113"/>
    </location>
</feature>